<dbReference type="InterPro" id="IPR040442">
    <property type="entry name" value="Pyrv_kinase-like_dom_sf"/>
</dbReference>
<dbReference type="InterPro" id="IPR036918">
    <property type="entry name" value="Pyrv_Knase_C_sf"/>
</dbReference>
<dbReference type="PANTHER" id="PTHR11817">
    <property type="entry name" value="PYRUVATE KINASE"/>
    <property type="match status" value="1"/>
</dbReference>
<dbReference type="InterPro" id="IPR011037">
    <property type="entry name" value="Pyrv_Knase-like_insert_dom_sf"/>
</dbReference>
<evidence type="ECO:0000256" key="5">
    <source>
        <dbReference type="ARBA" id="ARBA00022723"/>
    </source>
</evidence>
<keyword evidence="6" id="KW-0547">Nucleotide-binding</keyword>
<dbReference type="PRINTS" id="PR01050">
    <property type="entry name" value="PYRUVTKNASE"/>
</dbReference>
<dbReference type="KEGG" id="phb:HYN04_10800"/>
<dbReference type="NCBIfam" id="NF004886">
    <property type="entry name" value="PRK06247.1"/>
    <property type="match status" value="1"/>
</dbReference>
<keyword evidence="8" id="KW-0067">ATP-binding</keyword>
<dbReference type="GO" id="GO:0016301">
    <property type="term" value="F:kinase activity"/>
    <property type="evidence" value="ECO:0007669"/>
    <property type="project" value="UniProtKB-KW"/>
</dbReference>
<dbReference type="RefSeq" id="WP_110450765.1">
    <property type="nucleotide sequence ID" value="NZ_CP029479.1"/>
</dbReference>
<dbReference type="GO" id="GO:0030955">
    <property type="term" value="F:potassium ion binding"/>
    <property type="evidence" value="ECO:0007669"/>
    <property type="project" value="UniProtKB-UniRule"/>
</dbReference>
<dbReference type="Gene3D" id="3.20.20.60">
    <property type="entry name" value="Phosphoenolpyruvate-binding domains"/>
    <property type="match status" value="1"/>
</dbReference>
<dbReference type="InterPro" id="IPR015795">
    <property type="entry name" value="Pyrv_Knase_C"/>
</dbReference>
<protein>
    <recommendedName>
        <fullName evidence="3 12">Pyruvate kinase</fullName>
        <ecNumber evidence="3 12">2.7.1.40</ecNumber>
    </recommendedName>
</protein>
<keyword evidence="5" id="KW-0479">Metal-binding</keyword>
<accession>A0A2Z3HZJ2</accession>
<evidence type="ECO:0000256" key="2">
    <source>
        <dbReference type="ARBA" id="ARBA00008663"/>
    </source>
</evidence>
<organism evidence="16 17">
    <name type="scientific">Phenylobacterium parvum</name>
    <dbReference type="NCBI Taxonomy" id="2201350"/>
    <lineage>
        <taxon>Bacteria</taxon>
        <taxon>Pseudomonadati</taxon>
        <taxon>Pseudomonadota</taxon>
        <taxon>Alphaproteobacteria</taxon>
        <taxon>Caulobacterales</taxon>
        <taxon>Caulobacteraceae</taxon>
        <taxon>Phenylobacterium</taxon>
    </lineage>
</organism>
<evidence type="ECO:0000256" key="3">
    <source>
        <dbReference type="ARBA" id="ARBA00012142"/>
    </source>
</evidence>
<dbReference type="Pfam" id="PF00224">
    <property type="entry name" value="PK"/>
    <property type="match status" value="1"/>
</dbReference>
<comment type="catalytic activity">
    <reaction evidence="13">
        <text>pyruvate + ATP = phosphoenolpyruvate + ADP + H(+)</text>
        <dbReference type="Rhea" id="RHEA:18157"/>
        <dbReference type="ChEBI" id="CHEBI:15361"/>
        <dbReference type="ChEBI" id="CHEBI:15378"/>
        <dbReference type="ChEBI" id="CHEBI:30616"/>
        <dbReference type="ChEBI" id="CHEBI:58702"/>
        <dbReference type="ChEBI" id="CHEBI:456216"/>
        <dbReference type="EC" id="2.7.1.40"/>
    </reaction>
</comment>
<evidence type="ECO:0000256" key="10">
    <source>
        <dbReference type="ARBA" id="ARBA00023152"/>
    </source>
</evidence>
<dbReference type="UniPathway" id="UPA00109">
    <property type="reaction ID" value="UER00188"/>
</dbReference>
<dbReference type="AlphaFoldDB" id="A0A2Z3HZJ2"/>
<comment type="similarity">
    <text evidence="2 13">Belongs to the pyruvate kinase family.</text>
</comment>
<dbReference type="SUPFAM" id="SSF50800">
    <property type="entry name" value="PK beta-barrel domain-like"/>
    <property type="match status" value="1"/>
</dbReference>
<evidence type="ECO:0000256" key="9">
    <source>
        <dbReference type="ARBA" id="ARBA00022842"/>
    </source>
</evidence>
<sequence length="473" mass="50472">MIRARRARIVATLGPATREPEQIIALARAGADVFRVNFSHGEHSDHATAIARVRAAEAEVGRPLAVLADLQGPKIRLGEFRDGRVELTRGQAFRLDRDPTPGDSHRVCVPHPEIFAALKTGADVLLDDGKVRLKVGRFGVDFAETEVISGEALSDHKGLNLPGLAIPIPALTEKDRIDLDFALAQGVDWVALSFVQRAADMAELRQIVLGRAGVLAKIEKPAALEALDEILDLSEAVMVARGDLGVELAPEDVPVVQKTLVRAARTRGIPVIVATQMLESMIHSPTPTRAEASDVAAAVYEGADAVMLSAETAAGEYPMEAVTMMDRILARVERDPRWPELMAAEYPVEDADADALVAAARRAADSASTGCLAAFTTTGQTALRLSRERPLQPTLALTTRLATARRLALAWGVEARVVDIITDPEDLARVAVDEALAAGLCPPGHRVLILAGLPMGSPGAANILRIAHAPLRR</sequence>
<dbReference type="NCBIfam" id="TIGR01064">
    <property type="entry name" value="pyruv_kin"/>
    <property type="match status" value="1"/>
</dbReference>
<dbReference type="NCBIfam" id="NF004978">
    <property type="entry name" value="PRK06354.1"/>
    <property type="match status" value="1"/>
</dbReference>
<dbReference type="InterPro" id="IPR001697">
    <property type="entry name" value="Pyr_Knase"/>
</dbReference>
<gene>
    <name evidence="16" type="primary">pyk</name>
    <name evidence="16" type="ORF">HYN04_10800</name>
</gene>
<proteinExistence type="inferred from homology"/>
<evidence type="ECO:0000256" key="6">
    <source>
        <dbReference type="ARBA" id="ARBA00022741"/>
    </source>
</evidence>
<dbReference type="NCBIfam" id="NF004491">
    <property type="entry name" value="PRK05826.1"/>
    <property type="match status" value="1"/>
</dbReference>
<keyword evidence="4 13" id="KW-0808">Transferase</keyword>
<evidence type="ECO:0000313" key="16">
    <source>
        <dbReference type="EMBL" id="AWM78199.1"/>
    </source>
</evidence>
<dbReference type="FunFam" id="2.40.33.10:FF:000001">
    <property type="entry name" value="Pyruvate kinase"/>
    <property type="match status" value="1"/>
</dbReference>
<dbReference type="EC" id="2.7.1.40" evidence="3 12"/>
<evidence type="ECO:0000313" key="17">
    <source>
        <dbReference type="Proteomes" id="UP000247763"/>
    </source>
</evidence>
<reference evidence="17" key="1">
    <citation type="submission" date="2018-05" db="EMBL/GenBank/DDBJ databases">
        <title>Genome sequencing of Phenylobacterium sp. HYN0004.</title>
        <authorList>
            <person name="Yi H."/>
            <person name="Baek C."/>
        </authorList>
    </citation>
    <scope>NUCLEOTIDE SEQUENCE [LARGE SCALE GENOMIC DNA]</scope>
    <source>
        <strain evidence="17">HYN0004</strain>
    </source>
</reference>
<dbReference type="Pfam" id="PF02887">
    <property type="entry name" value="PK_C"/>
    <property type="match status" value="1"/>
</dbReference>
<dbReference type="SUPFAM" id="SSF51621">
    <property type="entry name" value="Phosphoenolpyruvate/pyruvate domain"/>
    <property type="match status" value="1"/>
</dbReference>
<name>A0A2Z3HZJ2_9CAUL</name>
<dbReference type="EMBL" id="CP029479">
    <property type="protein sequence ID" value="AWM78199.1"/>
    <property type="molecule type" value="Genomic_DNA"/>
</dbReference>
<keyword evidence="10 13" id="KW-0324">Glycolysis</keyword>
<keyword evidence="7 13" id="KW-0418">Kinase</keyword>
<evidence type="ECO:0000256" key="4">
    <source>
        <dbReference type="ARBA" id="ARBA00022679"/>
    </source>
</evidence>
<dbReference type="InterPro" id="IPR015813">
    <property type="entry name" value="Pyrv/PenolPyrv_kinase-like_dom"/>
</dbReference>
<evidence type="ECO:0000259" key="15">
    <source>
        <dbReference type="Pfam" id="PF02887"/>
    </source>
</evidence>
<dbReference type="Gene3D" id="3.40.1380.20">
    <property type="entry name" value="Pyruvate kinase, C-terminal domain"/>
    <property type="match status" value="1"/>
</dbReference>
<evidence type="ECO:0000256" key="11">
    <source>
        <dbReference type="ARBA" id="ARBA00023317"/>
    </source>
</evidence>
<keyword evidence="17" id="KW-1185">Reference proteome</keyword>
<evidence type="ECO:0000259" key="14">
    <source>
        <dbReference type="Pfam" id="PF00224"/>
    </source>
</evidence>
<feature type="domain" description="Pyruvate kinase barrel" evidence="14">
    <location>
        <begin position="5"/>
        <end position="322"/>
    </location>
</feature>
<dbReference type="InterPro" id="IPR015806">
    <property type="entry name" value="Pyrv_Knase_insert_dom_sf"/>
</dbReference>
<dbReference type="SUPFAM" id="SSF52935">
    <property type="entry name" value="PK C-terminal domain-like"/>
    <property type="match status" value="1"/>
</dbReference>
<dbReference type="InterPro" id="IPR015793">
    <property type="entry name" value="Pyrv_Knase_brl"/>
</dbReference>
<dbReference type="GO" id="GO:0004743">
    <property type="term" value="F:pyruvate kinase activity"/>
    <property type="evidence" value="ECO:0007669"/>
    <property type="project" value="UniProtKB-UniRule"/>
</dbReference>
<dbReference type="GO" id="GO:0005524">
    <property type="term" value="F:ATP binding"/>
    <property type="evidence" value="ECO:0007669"/>
    <property type="project" value="UniProtKB-KW"/>
</dbReference>
<evidence type="ECO:0000256" key="7">
    <source>
        <dbReference type="ARBA" id="ARBA00022777"/>
    </source>
</evidence>
<dbReference type="Gene3D" id="2.40.33.10">
    <property type="entry name" value="PK beta-barrel domain-like"/>
    <property type="match status" value="1"/>
</dbReference>
<keyword evidence="11 16" id="KW-0670">Pyruvate</keyword>
<feature type="domain" description="Pyruvate kinase C-terminal" evidence="15">
    <location>
        <begin position="354"/>
        <end position="466"/>
    </location>
</feature>
<evidence type="ECO:0000256" key="1">
    <source>
        <dbReference type="ARBA" id="ARBA00004997"/>
    </source>
</evidence>
<dbReference type="Proteomes" id="UP000247763">
    <property type="component" value="Chromosome"/>
</dbReference>
<evidence type="ECO:0000256" key="13">
    <source>
        <dbReference type="RuleBase" id="RU000504"/>
    </source>
</evidence>
<keyword evidence="9 13" id="KW-0460">Magnesium</keyword>
<evidence type="ECO:0000256" key="8">
    <source>
        <dbReference type="ARBA" id="ARBA00022840"/>
    </source>
</evidence>
<comment type="pathway">
    <text evidence="1 13">Carbohydrate degradation; glycolysis; pyruvate from D-glyceraldehyde 3-phosphate: step 5/5.</text>
</comment>
<dbReference type="GO" id="GO:0000287">
    <property type="term" value="F:magnesium ion binding"/>
    <property type="evidence" value="ECO:0007669"/>
    <property type="project" value="UniProtKB-UniRule"/>
</dbReference>
<evidence type="ECO:0000256" key="12">
    <source>
        <dbReference type="NCBIfam" id="TIGR01064"/>
    </source>
</evidence>
<dbReference type="OrthoDB" id="9812123at2"/>